<sequence>MNAFLIYWKPEVGCEGDYDIPNENTISIYIIEWGFLKCAKCCASGMRSMTIVATTITVRRCIVALQHSLKFTCLCCWFAVVSVAAIAAAVVAAYFLDSLTNISSKLKR</sequence>
<evidence type="ECO:0000256" key="1">
    <source>
        <dbReference type="SAM" id="Phobius"/>
    </source>
</evidence>
<reference evidence="2" key="2">
    <citation type="submission" date="2020-05" db="UniProtKB">
        <authorList>
            <consortium name="EnsemblMetazoa"/>
        </authorList>
    </citation>
    <scope>IDENTIFICATION</scope>
    <source>
        <strain evidence="2">IAEA</strain>
    </source>
</reference>
<reference evidence="3" key="1">
    <citation type="submission" date="2014-03" db="EMBL/GenBank/DDBJ databases">
        <authorList>
            <person name="Aksoy S."/>
            <person name="Warren W."/>
            <person name="Wilson R.K."/>
        </authorList>
    </citation>
    <scope>NUCLEOTIDE SEQUENCE [LARGE SCALE GENOMIC DNA]</scope>
    <source>
        <strain evidence="3">IAEA</strain>
    </source>
</reference>
<name>A0A1A9W200_9MUSC</name>
<keyword evidence="1" id="KW-1133">Transmembrane helix</keyword>
<protein>
    <submittedName>
        <fullName evidence="2">Uncharacterized protein</fullName>
    </submittedName>
</protein>
<keyword evidence="1" id="KW-0812">Transmembrane</keyword>
<dbReference type="AlphaFoldDB" id="A0A1A9W200"/>
<dbReference type="VEuPathDB" id="VectorBase:GBRI003480"/>
<keyword evidence="3" id="KW-1185">Reference proteome</keyword>
<proteinExistence type="predicted"/>
<evidence type="ECO:0000313" key="2">
    <source>
        <dbReference type="EnsemblMetazoa" id="GBRI003480-PA"/>
    </source>
</evidence>
<organism evidence="2 3">
    <name type="scientific">Glossina brevipalpis</name>
    <dbReference type="NCBI Taxonomy" id="37001"/>
    <lineage>
        <taxon>Eukaryota</taxon>
        <taxon>Metazoa</taxon>
        <taxon>Ecdysozoa</taxon>
        <taxon>Arthropoda</taxon>
        <taxon>Hexapoda</taxon>
        <taxon>Insecta</taxon>
        <taxon>Pterygota</taxon>
        <taxon>Neoptera</taxon>
        <taxon>Endopterygota</taxon>
        <taxon>Diptera</taxon>
        <taxon>Brachycera</taxon>
        <taxon>Muscomorpha</taxon>
        <taxon>Hippoboscoidea</taxon>
        <taxon>Glossinidae</taxon>
        <taxon>Glossina</taxon>
    </lineage>
</organism>
<evidence type="ECO:0000313" key="3">
    <source>
        <dbReference type="Proteomes" id="UP000091820"/>
    </source>
</evidence>
<keyword evidence="1" id="KW-0472">Membrane</keyword>
<dbReference type="Proteomes" id="UP000091820">
    <property type="component" value="Unassembled WGS sequence"/>
</dbReference>
<accession>A0A1A9W200</accession>
<feature type="transmembrane region" description="Helical" evidence="1">
    <location>
        <begin position="74"/>
        <end position="96"/>
    </location>
</feature>
<dbReference type="EnsemblMetazoa" id="GBRI003480-RA">
    <property type="protein sequence ID" value="GBRI003480-PA"/>
    <property type="gene ID" value="GBRI003480"/>
</dbReference>